<evidence type="ECO:0000313" key="4">
    <source>
        <dbReference type="Proteomes" id="UP001441914"/>
    </source>
</evidence>
<sequence length="176" mass="20339">MEQQVKQERLQGRLGPEIKEFRQERRTLQLATVDEEGRPNVSYAPFVQNQEGYFILISDIARHARNLKANPQVSLMMIEDEESSKQLYARKRLTFDAQASVVERETELWTQVICQMQERFGEIIDGLSQLQDFSLFNLKAENGLFVKGFGQAYQVSGDDLVDFVHLQEGHKKVSNE</sequence>
<dbReference type="SUPFAM" id="SSF50475">
    <property type="entry name" value="FMN-binding split barrel"/>
    <property type="match status" value="1"/>
</dbReference>
<dbReference type="EMBL" id="CP135177">
    <property type="protein sequence ID" value="WZS87552.1"/>
    <property type="molecule type" value="Genomic_DNA"/>
</dbReference>
<organism evidence="3 4">
    <name type="scientific">Vibrio cyclitrophicus ZF270</name>
    <dbReference type="NCBI Taxonomy" id="1136176"/>
    <lineage>
        <taxon>Bacteria</taxon>
        <taxon>Pseudomonadati</taxon>
        <taxon>Pseudomonadota</taxon>
        <taxon>Gammaproteobacteria</taxon>
        <taxon>Vibrionales</taxon>
        <taxon>Vibrionaceae</taxon>
        <taxon>Vibrio</taxon>
    </lineage>
</organism>
<keyword evidence="1" id="KW-0560">Oxidoreductase</keyword>
<dbReference type="Pfam" id="PF01243">
    <property type="entry name" value="PNPOx_N"/>
    <property type="match status" value="1"/>
</dbReference>
<reference evidence="3 4" key="1">
    <citation type="journal article" date="2024" name="Elife">
        <title>Polysaccharide breakdown products drive degradation-dispersal cycles of foraging bacteria through changes in metabolism and motility.</title>
        <authorList>
            <person name="Stubbusch A.K."/>
            <person name="Keegstra J.M."/>
            <person name="Schwartzman J."/>
            <person name="Pontrelli S."/>
            <person name="Clerc E.E."/>
            <person name="Stocker R."/>
            <person name="Magnabosco C."/>
            <person name="Schubert O.T."/>
            <person name="Ackermann M."/>
            <person name="D'Souza G.G."/>
        </authorList>
    </citation>
    <scope>NUCLEOTIDE SEQUENCE [LARGE SCALE GENOMIC DNA]</scope>
    <source>
        <strain evidence="3 4">ZF270</strain>
    </source>
</reference>
<accession>A0AAN0LX50</accession>
<dbReference type="GeneID" id="50232414"/>
<dbReference type="PANTHER" id="PTHR35176">
    <property type="entry name" value="HEME OXYGENASE HI_0854-RELATED"/>
    <property type="match status" value="1"/>
</dbReference>
<name>A0AAN0LX50_9VIBR</name>
<dbReference type="PIRSF" id="PIRSF004633">
    <property type="entry name" value="UCP_PLP_oxd"/>
    <property type="match status" value="1"/>
</dbReference>
<dbReference type="Gene3D" id="2.30.110.10">
    <property type="entry name" value="Electron Transport, Fmn-binding Protein, Chain A"/>
    <property type="match status" value="1"/>
</dbReference>
<evidence type="ECO:0000259" key="2">
    <source>
        <dbReference type="Pfam" id="PF01243"/>
    </source>
</evidence>
<dbReference type="InterPro" id="IPR011576">
    <property type="entry name" value="Pyridox_Oxase_N"/>
</dbReference>
<proteinExistence type="predicted"/>
<dbReference type="GO" id="GO:0005829">
    <property type="term" value="C:cytosol"/>
    <property type="evidence" value="ECO:0007669"/>
    <property type="project" value="TreeGrafter"/>
</dbReference>
<evidence type="ECO:0000256" key="1">
    <source>
        <dbReference type="ARBA" id="ARBA00023002"/>
    </source>
</evidence>
<dbReference type="PANTHER" id="PTHR35176:SF6">
    <property type="entry name" value="HEME OXYGENASE HI_0854-RELATED"/>
    <property type="match status" value="1"/>
</dbReference>
<feature type="domain" description="Pyridoxamine 5'-phosphate oxidase N-terminal" evidence="2">
    <location>
        <begin position="15"/>
        <end position="146"/>
    </location>
</feature>
<protein>
    <submittedName>
        <fullName evidence="3">Heme utilization protein HutZ</fullName>
    </submittedName>
</protein>
<dbReference type="RefSeq" id="WP_010431215.1">
    <property type="nucleotide sequence ID" value="NZ_AIDR02000030.1"/>
</dbReference>
<dbReference type="FunFam" id="2.30.110.10:FF:000022">
    <property type="entry name" value="Heme utilization protein HutZ"/>
    <property type="match status" value="1"/>
</dbReference>
<keyword evidence="4" id="KW-1185">Reference proteome</keyword>
<evidence type="ECO:0000313" key="3">
    <source>
        <dbReference type="EMBL" id="WZS87552.1"/>
    </source>
</evidence>
<dbReference type="InterPro" id="IPR012349">
    <property type="entry name" value="Split_barrel_FMN-bd"/>
</dbReference>
<dbReference type="InterPro" id="IPR052019">
    <property type="entry name" value="F420H2_bilvrd_red/Heme_oxyg"/>
</dbReference>
<gene>
    <name evidence="3" type="primary">hutZ</name>
    <name evidence="3" type="ORF">QYQ95_20840</name>
</gene>
<dbReference type="InterPro" id="IPR014419">
    <property type="entry name" value="HutZ"/>
</dbReference>
<dbReference type="Proteomes" id="UP001441914">
    <property type="component" value="Chromosome 2"/>
</dbReference>
<dbReference type="GO" id="GO:0016627">
    <property type="term" value="F:oxidoreductase activity, acting on the CH-CH group of donors"/>
    <property type="evidence" value="ECO:0007669"/>
    <property type="project" value="TreeGrafter"/>
</dbReference>
<dbReference type="AlphaFoldDB" id="A0AAN0LX50"/>
<dbReference type="GO" id="GO:0070967">
    <property type="term" value="F:coenzyme F420 binding"/>
    <property type="evidence" value="ECO:0007669"/>
    <property type="project" value="TreeGrafter"/>
</dbReference>
<dbReference type="NCBIfam" id="TIGR04110">
    <property type="entry name" value="heme_HutZ"/>
    <property type="match status" value="1"/>
</dbReference>